<dbReference type="RefSeq" id="WP_317844517.1">
    <property type="nucleotide sequence ID" value="NZ_CP126170.1"/>
</dbReference>
<keyword evidence="3" id="KW-1185">Reference proteome</keyword>
<keyword evidence="1" id="KW-1133">Transmembrane helix</keyword>
<feature type="transmembrane region" description="Helical" evidence="1">
    <location>
        <begin position="162"/>
        <end position="182"/>
    </location>
</feature>
<feature type="transmembrane region" description="Helical" evidence="1">
    <location>
        <begin position="46"/>
        <end position="68"/>
    </location>
</feature>
<dbReference type="PANTHER" id="PTHR30503:SF3">
    <property type="entry name" value="INNER MEMBRANE PROTEIN YEDI"/>
    <property type="match status" value="1"/>
</dbReference>
<evidence type="ECO:0000256" key="1">
    <source>
        <dbReference type="SAM" id="Phobius"/>
    </source>
</evidence>
<sequence>MARTSLFTLLGALASALDETARRAPAQARAVAAAPIGRAWWLLGKAFGRALLGKLALVPALLALYAMLPPLSVFGTHDNVTDRLTLGLLCLCGLYQSYESLEWLARSWRRPAADPGAEDDARIAGLLKGAMRTDVVVSIQCIVVTSLVLSMLPFAFSALGVALMAVALALAMYTPVAALVLLADLGLRVHGARGRVAALGRVLLALAPRLLRGLSLLALVVSLVLGAASAIGATHALIFPSSPEGLIK</sequence>
<dbReference type="EMBL" id="CP126172">
    <property type="protein sequence ID" value="WOS41449.1"/>
    <property type="molecule type" value="Genomic_DNA"/>
</dbReference>
<organism evidence="2 3">
    <name type="scientific">Xanthomonas rydalmerensis</name>
    <dbReference type="NCBI Taxonomy" id="3046274"/>
    <lineage>
        <taxon>Bacteria</taxon>
        <taxon>Pseudomonadati</taxon>
        <taxon>Pseudomonadota</taxon>
        <taxon>Gammaproteobacteria</taxon>
        <taxon>Lysobacterales</taxon>
        <taxon>Lysobacteraceae</taxon>
        <taxon>Xanthomonas</taxon>
    </lineage>
</organism>
<reference evidence="2 3" key="1">
    <citation type="submission" date="2023-05" db="EMBL/GenBank/DDBJ databases">
        <title>Xanthomonas rydalmerenesis sp. nov., a novel Xanthomonas species isolated from Fragaria x ananassa.</title>
        <authorList>
            <person name="McKnight D.J.E."/>
            <person name="Wong-Bajracharya J."/>
            <person name="Okoh E.B."/>
            <person name="Snijders F."/>
            <person name="Lidbetter F."/>
            <person name="Webster J."/>
            <person name="Djordjevic S.P."/>
            <person name="Bogema D.R."/>
            <person name="Chapman T.A."/>
        </authorList>
    </citation>
    <scope>NUCLEOTIDE SEQUENCE [LARGE SCALE GENOMIC DNA]</scope>
    <source>
        <strain evidence="2 3">DAR34883</strain>
    </source>
</reference>
<dbReference type="PANTHER" id="PTHR30503">
    <property type="entry name" value="INNER MEMBRANE PROTEIN YEDI"/>
    <property type="match status" value="1"/>
</dbReference>
<feature type="transmembrane region" description="Helical" evidence="1">
    <location>
        <begin position="217"/>
        <end position="239"/>
    </location>
</feature>
<dbReference type="Proteomes" id="UP001302020">
    <property type="component" value="Chromosome"/>
</dbReference>
<evidence type="ECO:0000313" key="2">
    <source>
        <dbReference type="EMBL" id="WOS41449.1"/>
    </source>
</evidence>
<dbReference type="Pfam" id="PF05661">
    <property type="entry name" value="DUF808"/>
    <property type="match status" value="1"/>
</dbReference>
<protein>
    <submittedName>
        <fullName evidence="2">DUF808 family protein</fullName>
    </submittedName>
</protein>
<keyword evidence="1" id="KW-0472">Membrane</keyword>
<accession>A0ABZ0JNQ1</accession>
<keyword evidence="1" id="KW-0812">Transmembrane</keyword>
<evidence type="ECO:0000313" key="3">
    <source>
        <dbReference type="Proteomes" id="UP001302020"/>
    </source>
</evidence>
<proteinExistence type="predicted"/>
<gene>
    <name evidence="2" type="ORF">QN243_02955</name>
</gene>
<name>A0ABZ0JNQ1_9XANT</name>
<feature type="transmembrane region" description="Helical" evidence="1">
    <location>
        <begin position="135"/>
        <end position="156"/>
    </location>
</feature>
<dbReference type="InterPro" id="IPR008526">
    <property type="entry name" value="YedI"/>
</dbReference>